<evidence type="ECO:0000313" key="2">
    <source>
        <dbReference type="EMBL" id="AEA42235.1"/>
    </source>
</evidence>
<name>F2ICK8_FLUTR</name>
<dbReference type="HOGENOM" id="CLU_873612_0_0_10"/>
<reference evidence="3" key="2">
    <citation type="submission" date="2011-02" db="EMBL/GenBank/DDBJ databases">
        <title>The complete genome of Fluviicola taffensis DSM 16823.</title>
        <authorList>
            <consortium name="US DOE Joint Genome Institute (JGI-PGF)"/>
            <person name="Lucas S."/>
            <person name="Copeland A."/>
            <person name="Lapidus A."/>
            <person name="Bruce D."/>
            <person name="Goodwin L."/>
            <person name="Pitluck S."/>
            <person name="Kyrpides N."/>
            <person name="Mavromatis K."/>
            <person name="Ivanova N."/>
            <person name="Mikhailova N."/>
            <person name="Pagani I."/>
            <person name="Chertkov O."/>
            <person name="Detter J.C."/>
            <person name="Han C."/>
            <person name="Tapia R."/>
            <person name="Land M."/>
            <person name="Hauser L."/>
            <person name="Markowitz V."/>
            <person name="Cheng J.-F."/>
            <person name="Hugenholtz P."/>
            <person name="Woyke T."/>
            <person name="Wu D."/>
            <person name="Tindall B."/>
            <person name="Pomrenke H.G."/>
            <person name="Brambilla E."/>
            <person name="Klenk H.-P."/>
            <person name="Eisen J.A."/>
        </authorList>
    </citation>
    <scope>NUCLEOTIDE SEQUENCE [LARGE SCALE GENOMIC DNA]</scope>
    <source>
        <strain evidence="3">DSM 16823 / RW262 / RW262</strain>
    </source>
</reference>
<dbReference type="KEGG" id="fte:Fluta_0226"/>
<sequence length="323" mass="37562" precursor="true">MNIKIILFILMGVFSSHSFAEERIKSYPNFQIYNTAKNTSLKNGTANITFHFVSDNFYNTPKGYQTIIYYSINEKTDTLFLDSTFTQTIQVKSGKTNFKFWAGPGYNEVIADSIDISNQTTNDAQVNFYSENMVIEVDKPVIYFQSPIKLDFKLAVTPKTEFSFTYPAYKDFWKGTVYPTGEIEIENQTYPYLFWDSKQIFSLKNHSNGYHISKQEVIPFLEKQLSNAGLTSTEKTDFITYWGPRMTQYESVFIQFYTQEDCDQFATLQCEPRPEAINRLYIGFSEWNETLTPFLRPTDLNSFDRSGFNLLEWGGFELITPEL</sequence>
<dbReference type="RefSeq" id="WP_013685009.1">
    <property type="nucleotide sequence ID" value="NC_015321.1"/>
</dbReference>
<dbReference type="STRING" id="755732.Fluta_0226"/>
<keyword evidence="1" id="KW-0732">Signal</keyword>
<reference evidence="2 3" key="1">
    <citation type="journal article" date="2011" name="Stand. Genomic Sci.">
        <title>Complete genome sequence of the gliding freshwater bacterium Fluviicola taffensis type strain (RW262).</title>
        <authorList>
            <person name="Woyke T."/>
            <person name="Chertkov O."/>
            <person name="Lapidus A."/>
            <person name="Nolan M."/>
            <person name="Lucas S."/>
            <person name="Del Rio T.G."/>
            <person name="Tice H."/>
            <person name="Cheng J.F."/>
            <person name="Tapia R."/>
            <person name="Han C."/>
            <person name="Goodwin L."/>
            <person name="Pitluck S."/>
            <person name="Liolios K."/>
            <person name="Pagani I."/>
            <person name="Ivanova N."/>
            <person name="Huntemann M."/>
            <person name="Mavromatis K."/>
            <person name="Mikhailova N."/>
            <person name="Pati A."/>
            <person name="Chen A."/>
            <person name="Palaniappan K."/>
            <person name="Land M."/>
            <person name="Hauser L."/>
            <person name="Brambilla E.M."/>
            <person name="Rohde M."/>
            <person name="Mwirichia R."/>
            <person name="Sikorski J."/>
            <person name="Tindall B.J."/>
            <person name="Goker M."/>
            <person name="Bristow J."/>
            <person name="Eisen J.A."/>
            <person name="Markowitz V."/>
            <person name="Hugenholtz P."/>
            <person name="Klenk H.P."/>
            <person name="Kyrpides N.C."/>
        </authorList>
    </citation>
    <scope>NUCLEOTIDE SEQUENCE [LARGE SCALE GENOMIC DNA]</scope>
    <source>
        <strain evidence="3">DSM 16823 / RW262 / RW262</strain>
    </source>
</reference>
<gene>
    <name evidence="2" type="ordered locus">Fluta_0226</name>
</gene>
<dbReference type="AlphaFoldDB" id="F2ICK8"/>
<proteinExistence type="predicted"/>
<dbReference type="OrthoDB" id="9799897at2"/>
<dbReference type="EMBL" id="CP002542">
    <property type="protein sequence ID" value="AEA42235.1"/>
    <property type="molecule type" value="Genomic_DNA"/>
</dbReference>
<dbReference type="eggNOG" id="COG4991">
    <property type="taxonomic scope" value="Bacteria"/>
</dbReference>
<keyword evidence="3" id="KW-1185">Reference proteome</keyword>
<feature type="signal peptide" evidence="1">
    <location>
        <begin position="1"/>
        <end position="20"/>
    </location>
</feature>
<accession>F2ICK8</accession>
<protein>
    <submittedName>
        <fullName evidence="2">Uncharacterized protein</fullName>
    </submittedName>
</protein>
<feature type="chain" id="PRO_5003278400" evidence="1">
    <location>
        <begin position="21"/>
        <end position="323"/>
    </location>
</feature>
<organism evidence="2 3">
    <name type="scientific">Fluviicola taffensis (strain DSM 16823 / NCIMB 13979 / RW262)</name>
    <dbReference type="NCBI Taxonomy" id="755732"/>
    <lineage>
        <taxon>Bacteria</taxon>
        <taxon>Pseudomonadati</taxon>
        <taxon>Bacteroidota</taxon>
        <taxon>Flavobacteriia</taxon>
        <taxon>Flavobacteriales</taxon>
        <taxon>Crocinitomicaceae</taxon>
        <taxon>Fluviicola</taxon>
    </lineage>
</organism>
<dbReference type="Proteomes" id="UP000007463">
    <property type="component" value="Chromosome"/>
</dbReference>
<evidence type="ECO:0000256" key="1">
    <source>
        <dbReference type="SAM" id="SignalP"/>
    </source>
</evidence>
<evidence type="ECO:0000313" key="3">
    <source>
        <dbReference type="Proteomes" id="UP000007463"/>
    </source>
</evidence>